<evidence type="ECO:0000313" key="2">
    <source>
        <dbReference type="Proteomes" id="UP000320055"/>
    </source>
</evidence>
<organism evidence="1 2">
    <name type="scientific">Hyella patelloides LEGE 07179</name>
    <dbReference type="NCBI Taxonomy" id="945734"/>
    <lineage>
        <taxon>Bacteria</taxon>
        <taxon>Bacillati</taxon>
        <taxon>Cyanobacteriota</taxon>
        <taxon>Cyanophyceae</taxon>
        <taxon>Pleurocapsales</taxon>
        <taxon>Hyellaceae</taxon>
        <taxon>Hyella</taxon>
    </lineage>
</organism>
<name>A0A563VME3_9CYAN</name>
<dbReference type="AlphaFoldDB" id="A0A563VME3"/>
<accession>A0A563VME3</accession>
<dbReference type="Proteomes" id="UP000320055">
    <property type="component" value="Unassembled WGS sequence"/>
</dbReference>
<reference evidence="1 2" key="1">
    <citation type="submission" date="2019-01" db="EMBL/GenBank/DDBJ databases">
        <authorList>
            <person name="Brito A."/>
        </authorList>
    </citation>
    <scope>NUCLEOTIDE SEQUENCE [LARGE SCALE GENOMIC DNA]</scope>
    <source>
        <strain evidence="1">1</strain>
    </source>
</reference>
<gene>
    <name evidence="1" type="ORF">H1P_1550003</name>
</gene>
<protein>
    <submittedName>
        <fullName evidence="1">Uncharacterized protein</fullName>
    </submittedName>
</protein>
<evidence type="ECO:0000313" key="1">
    <source>
        <dbReference type="EMBL" id="VEP12588.1"/>
    </source>
</evidence>
<dbReference type="EMBL" id="CAACVJ010000063">
    <property type="protein sequence ID" value="VEP12588.1"/>
    <property type="molecule type" value="Genomic_DNA"/>
</dbReference>
<proteinExistence type="predicted"/>
<sequence>MSFLHFALNYRQQILKCIFRMINMHYLQTKNYLYWSLPYTFDERQ</sequence>
<keyword evidence="2" id="KW-1185">Reference proteome</keyword>